<evidence type="ECO:0000313" key="2">
    <source>
        <dbReference type="Proteomes" id="UP000426265"/>
    </source>
</evidence>
<dbReference type="Proteomes" id="UP000426265">
    <property type="component" value="Unassembled WGS sequence"/>
</dbReference>
<protein>
    <submittedName>
        <fullName evidence="1">Uncharacterized protein</fullName>
    </submittedName>
</protein>
<proteinExistence type="predicted"/>
<name>A0A654EMU5_ARATH</name>
<gene>
    <name evidence="1" type="ORF">AN1_LOCUS5606</name>
</gene>
<sequence>MEAKKKVCFESFTARVGEDAIVEMRKIIQAEETNIRASYEESTEWIPSEYFVDLILHDSVFIMEIFQRGKLIGFSYHIRVVDQDSVVRNDLILLENQLPYFIFGRLFNDTLMEWESNWTCEKIIMNGFGIATDETTNFKHFTDMFRRVYEESLGDIPVKLERTPWIWPNILELRNADNLSQAGVKGFMLNNVVLK</sequence>
<reference evidence="1 2" key="1">
    <citation type="submission" date="2019-11" db="EMBL/GenBank/DDBJ databases">
        <authorList>
            <person name="Jiao W.-B."/>
            <person name="Schneeberger K."/>
        </authorList>
    </citation>
    <scope>NUCLEOTIDE SEQUENCE [LARGE SCALE GENOMIC DNA]</scope>
    <source>
        <strain evidence="2">cv. An-1</strain>
    </source>
</reference>
<organism evidence="1 2">
    <name type="scientific">Arabidopsis thaliana</name>
    <name type="common">Mouse-ear cress</name>
    <dbReference type="NCBI Taxonomy" id="3702"/>
    <lineage>
        <taxon>Eukaryota</taxon>
        <taxon>Viridiplantae</taxon>
        <taxon>Streptophyta</taxon>
        <taxon>Embryophyta</taxon>
        <taxon>Tracheophyta</taxon>
        <taxon>Spermatophyta</taxon>
        <taxon>Magnoliopsida</taxon>
        <taxon>eudicotyledons</taxon>
        <taxon>Gunneridae</taxon>
        <taxon>Pentapetalae</taxon>
        <taxon>rosids</taxon>
        <taxon>malvids</taxon>
        <taxon>Brassicales</taxon>
        <taxon>Brassicaceae</taxon>
        <taxon>Camelineae</taxon>
        <taxon>Arabidopsis</taxon>
    </lineage>
</organism>
<dbReference type="PANTHER" id="PTHR31170:SF9">
    <property type="entry name" value="PROTEIN, PUTATIVE (DUF247)-RELATED"/>
    <property type="match status" value="1"/>
</dbReference>
<dbReference type="AlphaFoldDB" id="A0A654EMU5"/>
<dbReference type="InterPro" id="IPR004158">
    <property type="entry name" value="DUF247_pln"/>
</dbReference>
<accession>A0A654EMU5</accession>
<evidence type="ECO:0000313" key="1">
    <source>
        <dbReference type="EMBL" id="VYS50135.1"/>
    </source>
</evidence>
<dbReference type="Pfam" id="PF03140">
    <property type="entry name" value="DUF247"/>
    <property type="match status" value="1"/>
</dbReference>
<dbReference type="PANTHER" id="PTHR31170">
    <property type="entry name" value="BNAC04G53230D PROTEIN"/>
    <property type="match status" value="1"/>
</dbReference>
<dbReference type="EMBL" id="CACRSJ010000104">
    <property type="protein sequence ID" value="VYS50135.1"/>
    <property type="molecule type" value="Genomic_DNA"/>
</dbReference>